<dbReference type="RefSeq" id="WP_038481383.1">
    <property type="nucleotide sequence ID" value="NZ_CP003923.1"/>
</dbReference>
<dbReference type="STRING" id="1246626.BleG1_2508"/>
<reference evidence="2 3" key="1">
    <citation type="journal article" date="2014" name="Gene">
        <title>A comparative genomic analysis of the alkalitolerant soil bacterium Bacillus lehensis G1.</title>
        <authorList>
            <person name="Noor Y.M."/>
            <person name="Samsulrizal N.H."/>
            <person name="Jema'on N.A."/>
            <person name="Low K.O."/>
            <person name="Ramli A.N."/>
            <person name="Alias N.I."/>
            <person name="Damis S.I."/>
            <person name="Fuzi S.F."/>
            <person name="Isa M.N."/>
            <person name="Murad A.M."/>
            <person name="Raih M.F."/>
            <person name="Bakar F.D."/>
            <person name="Najimudin N."/>
            <person name="Mahadi N.M."/>
            <person name="Illias R.M."/>
        </authorList>
    </citation>
    <scope>NUCLEOTIDE SEQUENCE [LARGE SCALE GENOMIC DNA]</scope>
    <source>
        <strain evidence="2 3">G1</strain>
    </source>
</reference>
<name>A0A060LZ98_9BACI</name>
<dbReference type="OrthoDB" id="110463at2"/>
<dbReference type="InterPro" id="IPR055259">
    <property type="entry name" value="YkvP/CgeB_Glyco_trans-like"/>
</dbReference>
<dbReference type="AlphaFoldDB" id="A0A060LZ98"/>
<keyword evidence="3" id="KW-1185">Reference proteome</keyword>
<evidence type="ECO:0000259" key="1">
    <source>
        <dbReference type="Pfam" id="PF13524"/>
    </source>
</evidence>
<evidence type="ECO:0000313" key="3">
    <source>
        <dbReference type="Proteomes" id="UP000027142"/>
    </source>
</evidence>
<organism evidence="2 3">
    <name type="scientific">Shouchella lehensis G1</name>
    <dbReference type="NCBI Taxonomy" id="1246626"/>
    <lineage>
        <taxon>Bacteria</taxon>
        <taxon>Bacillati</taxon>
        <taxon>Bacillota</taxon>
        <taxon>Bacilli</taxon>
        <taxon>Bacillales</taxon>
        <taxon>Bacillaceae</taxon>
        <taxon>Shouchella</taxon>
    </lineage>
</organism>
<protein>
    <recommendedName>
        <fullName evidence="1">Spore protein YkvP/CgeB glycosyl transferase-like domain-containing protein</fullName>
    </recommendedName>
</protein>
<accession>A0A060LZ98</accession>
<dbReference type="PATRIC" id="fig|1246626.3.peg.2498"/>
<feature type="domain" description="Spore protein YkvP/CgeB glycosyl transferase-like" evidence="1">
    <location>
        <begin position="161"/>
        <end position="304"/>
    </location>
</feature>
<dbReference type="SUPFAM" id="SSF53756">
    <property type="entry name" value="UDP-Glycosyltransferase/glycogen phosphorylase"/>
    <property type="match status" value="1"/>
</dbReference>
<dbReference type="eggNOG" id="COG4641">
    <property type="taxonomic scope" value="Bacteria"/>
</dbReference>
<dbReference type="Pfam" id="PF13524">
    <property type="entry name" value="Glyco_trans_1_2"/>
    <property type="match status" value="1"/>
</dbReference>
<dbReference type="Proteomes" id="UP000027142">
    <property type="component" value="Chromosome"/>
</dbReference>
<dbReference type="EMBL" id="CP003923">
    <property type="protein sequence ID" value="AIC95075.1"/>
    <property type="molecule type" value="Genomic_DNA"/>
</dbReference>
<proteinExistence type="predicted"/>
<gene>
    <name evidence="2" type="ORF">BleG1_2508</name>
</gene>
<dbReference type="KEGG" id="ble:BleG1_2508"/>
<sequence>MNVLLLTSPSGGVYHFFEHALKKGLTAFATVYTQSYIACNSQSLVRYCRQNQINWIITFNGYFFSAKDKALFHANKLPPLAVWLTEEPYHTTSSLDVLTFATVAWSVESGSTAFYKERSTPISVSYVPLGYDDQSFYPAKGNDTPQYDLAFVGYPYESRIMWLKQIEEHFSLKVAVVGPWQKDDLPSKFDHIATWLPPEKVGTLYRQSRIVLNSYRSGSKEIEAKSINNRTFEIAATATCQLSEYRSGIRDFFSAAEIATFTNQETLRTQLQELVENDDVRNQYALLSYKRVSEHTFSHRAQQLYKELNSYSS</sequence>
<dbReference type="HOGENOM" id="CLU_033615_0_0_9"/>
<evidence type="ECO:0000313" key="2">
    <source>
        <dbReference type="EMBL" id="AIC95075.1"/>
    </source>
</evidence>